<feature type="transmembrane region" description="Helical" evidence="8">
    <location>
        <begin position="191"/>
        <end position="215"/>
    </location>
</feature>
<dbReference type="OrthoDB" id="1099at2759"/>
<dbReference type="InterPro" id="IPR051629">
    <property type="entry name" value="Sulfite_efflux_TDT"/>
</dbReference>
<dbReference type="PANTHER" id="PTHR31686:SF1">
    <property type="entry name" value="SULFITE EFFLUX PUMP SSU1"/>
    <property type="match status" value="1"/>
</dbReference>
<feature type="transmembrane region" description="Helical" evidence="8">
    <location>
        <begin position="21"/>
        <end position="44"/>
    </location>
</feature>
<evidence type="ECO:0000256" key="3">
    <source>
        <dbReference type="ARBA" id="ARBA00022448"/>
    </source>
</evidence>
<evidence type="ECO:0000256" key="1">
    <source>
        <dbReference type="ARBA" id="ARBA00004651"/>
    </source>
</evidence>
<evidence type="ECO:0000256" key="4">
    <source>
        <dbReference type="ARBA" id="ARBA00022475"/>
    </source>
</evidence>
<name>A0A2A9NNU0_9AGAR</name>
<feature type="transmembrane region" description="Helical" evidence="8">
    <location>
        <begin position="280"/>
        <end position="305"/>
    </location>
</feature>
<dbReference type="CDD" id="cd09318">
    <property type="entry name" value="TDT_SSU1"/>
    <property type="match status" value="1"/>
</dbReference>
<dbReference type="Proteomes" id="UP000242287">
    <property type="component" value="Unassembled WGS sequence"/>
</dbReference>
<dbReference type="GO" id="GO:0005886">
    <property type="term" value="C:plasma membrane"/>
    <property type="evidence" value="ECO:0007669"/>
    <property type="project" value="UniProtKB-SubCell"/>
</dbReference>
<keyword evidence="7 8" id="KW-0472">Membrane</keyword>
<sequence length="414" mass="46134">MSKAQRLSYFIKHELLRSFSPVYFAINMGTGIVSILFDIFPYGQSLSMKILSLIIYFLNIFLLFTFILWGLARFYVYPHDWTAIMKHPVFSLYWGCFPMGAVTIINVSVTVVHDYLAFGGKGFLYFIWAMWWLDVLISALCLWGTVHYMITSQTHSMELMTSVWLLPVVTLIVASSSGAIVANALQTYSHIHALITVTVASFIVIIGISLSLMILTIYLQRLILHGLPAGVTVMSVFLPLGPTGQSGYAFALIGRDFKSLLPVPTSPAPFLNWPYSGQTLYMICTCASFLQWTLASLWILFAIIAIPSALRKSRIPFVPTFWGLVFPNGVYASLTITLGQAFNSAFFRIYGAAYAAGTLILWFSISCRSLVYMYDVVFNTPIMTDSRSETQTLDQAAATDLANEPTTASLEPKV</sequence>
<dbReference type="AlphaFoldDB" id="A0A2A9NNU0"/>
<gene>
    <name evidence="9" type="ORF">AMATHDRAFT_48786</name>
</gene>
<keyword evidence="4" id="KW-1003">Cell membrane</keyword>
<feature type="transmembrane region" description="Helical" evidence="8">
    <location>
        <begin position="125"/>
        <end position="150"/>
    </location>
</feature>
<feature type="transmembrane region" description="Helical" evidence="8">
    <location>
        <begin position="317"/>
        <end position="339"/>
    </location>
</feature>
<evidence type="ECO:0000256" key="6">
    <source>
        <dbReference type="ARBA" id="ARBA00022989"/>
    </source>
</evidence>
<proteinExistence type="inferred from homology"/>
<keyword evidence="10" id="KW-1185">Reference proteome</keyword>
<dbReference type="EMBL" id="KZ302032">
    <property type="protein sequence ID" value="PFH49333.1"/>
    <property type="molecule type" value="Genomic_DNA"/>
</dbReference>
<dbReference type="InterPro" id="IPR004695">
    <property type="entry name" value="SLAC1/Mae1/Ssu1/TehA"/>
</dbReference>
<dbReference type="PANTHER" id="PTHR31686">
    <property type="match status" value="1"/>
</dbReference>
<feature type="transmembrane region" description="Helical" evidence="8">
    <location>
        <begin position="92"/>
        <end position="113"/>
    </location>
</feature>
<evidence type="ECO:0000313" key="10">
    <source>
        <dbReference type="Proteomes" id="UP000242287"/>
    </source>
</evidence>
<reference evidence="9 10" key="1">
    <citation type="submission" date="2014-02" db="EMBL/GenBank/DDBJ databases">
        <title>Transposable element dynamics among asymbiotic and ectomycorrhizal Amanita fungi.</title>
        <authorList>
            <consortium name="DOE Joint Genome Institute"/>
            <person name="Hess J."/>
            <person name="Skrede I."/>
            <person name="Wolfe B."/>
            <person name="LaButti K."/>
            <person name="Ohm R.A."/>
            <person name="Grigoriev I.V."/>
            <person name="Pringle A."/>
        </authorList>
    </citation>
    <scope>NUCLEOTIDE SEQUENCE [LARGE SCALE GENOMIC DNA]</scope>
    <source>
        <strain evidence="9 10">SKay4041</strain>
    </source>
</reference>
<evidence type="ECO:0000256" key="7">
    <source>
        <dbReference type="ARBA" id="ARBA00023136"/>
    </source>
</evidence>
<dbReference type="Pfam" id="PF03595">
    <property type="entry name" value="SLAC1"/>
    <property type="match status" value="1"/>
</dbReference>
<organism evidence="9 10">
    <name type="scientific">Amanita thiersii Skay4041</name>
    <dbReference type="NCBI Taxonomy" id="703135"/>
    <lineage>
        <taxon>Eukaryota</taxon>
        <taxon>Fungi</taxon>
        <taxon>Dikarya</taxon>
        <taxon>Basidiomycota</taxon>
        <taxon>Agaricomycotina</taxon>
        <taxon>Agaricomycetes</taxon>
        <taxon>Agaricomycetidae</taxon>
        <taxon>Agaricales</taxon>
        <taxon>Pluteineae</taxon>
        <taxon>Amanitaceae</taxon>
        <taxon>Amanita</taxon>
    </lineage>
</organism>
<accession>A0A2A9NNU0</accession>
<evidence type="ECO:0000256" key="2">
    <source>
        <dbReference type="ARBA" id="ARBA00008566"/>
    </source>
</evidence>
<evidence type="ECO:0000313" key="9">
    <source>
        <dbReference type="EMBL" id="PFH49333.1"/>
    </source>
</evidence>
<comment type="subcellular location">
    <subcellularLocation>
        <location evidence="1">Cell membrane</location>
        <topology evidence="1">Multi-pass membrane protein</topology>
    </subcellularLocation>
</comment>
<feature type="transmembrane region" description="Helical" evidence="8">
    <location>
        <begin position="222"/>
        <end position="240"/>
    </location>
</feature>
<keyword evidence="6 8" id="KW-1133">Transmembrane helix</keyword>
<protein>
    <recommendedName>
        <fullName evidence="11">C4-dicarboxylate transporter/malic acid transport protein</fullName>
    </recommendedName>
</protein>
<comment type="similarity">
    <text evidence="2">Belongs to the tellurite-resistance/dicarboxylate transporter (TDT) family.</text>
</comment>
<keyword evidence="3" id="KW-0813">Transport</keyword>
<evidence type="ECO:0008006" key="11">
    <source>
        <dbReference type="Google" id="ProtNLM"/>
    </source>
</evidence>
<feature type="transmembrane region" description="Helical" evidence="8">
    <location>
        <begin position="345"/>
        <end position="365"/>
    </location>
</feature>
<dbReference type="Gene3D" id="1.50.10.150">
    <property type="entry name" value="Voltage-dependent anion channel"/>
    <property type="match status" value="1"/>
</dbReference>
<keyword evidence="5 8" id="KW-0812">Transmembrane</keyword>
<dbReference type="GO" id="GO:0000319">
    <property type="term" value="F:sulfite transmembrane transporter activity"/>
    <property type="evidence" value="ECO:0007669"/>
    <property type="project" value="TreeGrafter"/>
</dbReference>
<feature type="transmembrane region" description="Helical" evidence="8">
    <location>
        <begin position="162"/>
        <end position="185"/>
    </location>
</feature>
<evidence type="ECO:0000256" key="8">
    <source>
        <dbReference type="SAM" id="Phobius"/>
    </source>
</evidence>
<evidence type="ECO:0000256" key="5">
    <source>
        <dbReference type="ARBA" id="ARBA00022692"/>
    </source>
</evidence>
<dbReference type="InterPro" id="IPR038665">
    <property type="entry name" value="Voltage-dep_anion_channel_sf"/>
</dbReference>
<feature type="transmembrane region" description="Helical" evidence="8">
    <location>
        <begin position="50"/>
        <end position="71"/>
    </location>
</feature>